<dbReference type="Pfam" id="PF08416">
    <property type="entry name" value="PTB"/>
    <property type="match status" value="1"/>
</dbReference>
<feature type="region of interest" description="Disordered" evidence="4">
    <location>
        <begin position="617"/>
        <end position="636"/>
    </location>
</feature>
<dbReference type="Gene3D" id="2.30.29.30">
    <property type="entry name" value="Pleckstrin-homology domain (PH domain)/Phosphotyrosine-binding domain (PTB)"/>
    <property type="match status" value="1"/>
</dbReference>
<feature type="compositionally biased region" description="Polar residues" evidence="4">
    <location>
        <begin position="643"/>
        <end position="658"/>
    </location>
</feature>
<dbReference type="PROSITE" id="PS50001">
    <property type="entry name" value="SH2"/>
    <property type="match status" value="1"/>
</dbReference>
<dbReference type="CDD" id="cd01213">
    <property type="entry name" value="PTB_tensin"/>
    <property type="match status" value="1"/>
</dbReference>
<dbReference type="RefSeq" id="XP_005178711.3">
    <property type="nucleotide sequence ID" value="XM_005178654.4"/>
</dbReference>
<keyword evidence="2 3" id="KW-0727">SH2 domain</keyword>
<evidence type="ECO:0000256" key="3">
    <source>
        <dbReference type="PROSITE-ProRule" id="PRU00191"/>
    </source>
</evidence>
<dbReference type="SMART" id="SM00252">
    <property type="entry name" value="SH2"/>
    <property type="match status" value="1"/>
</dbReference>
<feature type="compositionally biased region" description="Basic and acidic residues" evidence="4">
    <location>
        <begin position="477"/>
        <end position="494"/>
    </location>
</feature>
<sequence>MRSHYDEYARAETKNTTATTTATQYNKMLNTNHNYSNNNNHFTYNNNNNNSNNNYNNSNNNNNSNGSIPYHARENSLPFSYGQISKTSTPLRPTASASAAATTTSSSVSRSYKNGLEHDFDFDFDFDLSSDRYNNNNANNNNDHLLGSHAKTSNGVNGARYALDANHYNPATTDRAKKRIEFLDTSNGGAGVGCTQSLRYNSKSSISADEPDPSMIKVQPRLTSPLLVRKTLGSSNNNNHNSTISRSPTRSSTNTIANTYHYSYGNKNSSGGGGGAGDNFDKFGLNGNISSHNNSSNNNNIYGRNTPTYAGVDTLTTTSKTPARPDFDELLRERREKVFNEYRSTTQEVLTTPPNRSPLPPPRRFINGTVQLPSTLPPNLNNGRGSSLSNYGGAQYGEMGPQVPQRSAGKYNYDFQFNLNLDERQNGLAPNDDGRPRHQTLDRSPVRYRNYHLEQRQNGVAPNNDEVDFVKSPPRHQTLDRSPQRYRSPETVRQHQTLDRFMTTHSRYQDELDSDILRRRPNLAPDAAYGQYQEKQQHQQLYETRNIPLASYNVERNYQQQQQQTTTSSASANAPPASSSSSFMSDIYATPYDDQYASNKSRPLEANTNTNNQLISSTSTTTTIERTNRHDPTPYGNGQIYGQQQAHDGSRGQATTPQMARRRETSPIYATSTKKVTQVAAATTTPTSPAAAPLYRSATPQQHTNAAASTATASMAALNITDYPAASPGGTIRPETPAFPVTPRTPFATNSGVGSSSYNTIQRHNGSVTEIQNYSTETLYGTNYRPRLNSSLSMANSEPQEVAAHLVKFAKDSSKFWYKPNLSRDEALALLLHAPPGTFVVRDSATYKNFYGLVLRVAQPPPGTPSSGRPDELVRHFLIEPTTRGVRLKDCNNEPVFTSLSALIYEHSINRLALPCLLQIPERDIVQPLVEPSPAQTQLLTQGAACNVLWLYSCDTESLTGEEAIRKAMRQMNAPGNKVTPIEVHFKVSHQGITLTDNTRKKFFRKHYTADIISFCAIDPDNRMWTMQEHDNDNTTVVGALKKTIFAFVARRSASSKDNQCHVFCDLAINQPASAIVSFVNKTLPTEKQKNYIL</sequence>
<evidence type="ECO:0000256" key="2">
    <source>
        <dbReference type="ARBA" id="ARBA00022999"/>
    </source>
</evidence>
<dbReference type="OrthoDB" id="6273691at2759"/>
<dbReference type="InterPro" id="IPR000980">
    <property type="entry name" value="SH2"/>
</dbReference>
<evidence type="ECO:0000259" key="5">
    <source>
        <dbReference type="PROSITE" id="PS50001"/>
    </source>
</evidence>
<reference evidence="6" key="1">
    <citation type="submission" date="2020-05" db="UniProtKB">
        <authorList>
            <consortium name="EnsemblMetazoa"/>
        </authorList>
    </citation>
    <scope>IDENTIFICATION</scope>
    <source>
        <strain evidence="6">Aabys</strain>
    </source>
</reference>
<dbReference type="Pfam" id="PF00017">
    <property type="entry name" value="SH2"/>
    <property type="match status" value="1"/>
</dbReference>
<feature type="compositionally biased region" description="Low complexity" evidence="4">
    <location>
        <begin position="32"/>
        <end position="65"/>
    </location>
</feature>
<evidence type="ECO:0000313" key="6">
    <source>
        <dbReference type="EnsemblMetazoa" id="MDOA014950-PA"/>
    </source>
</evidence>
<dbReference type="InterPro" id="IPR006020">
    <property type="entry name" value="PTB/PI_dom"/>
</dbReference>
<protein>
    <recommendedName>
        <fullName evidence="5">SH2 domain-containing protein</fullName>
    </recommendedName>
</protein>
<dbReference type="PANTHER" id="PTHR45734:SF10">
    <property type="entry name" value="BLISTERY, ISOFORM A"/>
    <property type="match status" value="1"/>
</dbReference>
<gene>
    <name evidence="6" type="primary">101900252</name>
</gene>
<dbReference type="VEuPathDB" id="VectorBase:MDOA014950"/>
<dbReference type="InterPro" id="IPR011993">
    <property type="entry name" value="PH-like_dom_sf"/>
</dbReference>
<dbReference type="EnsemblMetazoa" id="MDOA014950-RA">
    <property type="protein sequence ID" value="MDOA014950-PA"/>
    <property type="gene ID" value="MDOA014950"/>
</dbReference>
<feature type="region of interest" description="Disordered" evidence="4">
    <location>
        <begin position="32"/>
        <end position="111"/>
    </location>
</feature>
<dbReference type="eggNOG" id="KOG1930">
    <property type="taxonomic scope" value="Eukaryota"/>
</dbReference>
<feature type="region of interest" description="Disordered" evidence="4">
    <location>
        <begin position="455"/>
        <end position="494"/>
    </location>
</feature>
<name>A0A1I8NGN7_MUSDO</name>
<dbReference type="InterPro" id="IPR033929">
    <property type="entry name" value="Tensin_PTB"/>
</dbReference>
<evidence type="ECO:0000256" key="1">
    <source>
        <dbReference type="ARBA" id="ARBA00007881"/>
    </source>
</evidence>
<dbReference type="GO" id="GO:0005925">
    <property type="term" value="C:focal adhesion"/>
    <property type="evidence" value="ECO:0007669"/>
    <property type="project" value="TreeGrafter"/>
</dbReference>
<dbReference type="PANTHER" id="PTHR45734">
    <property type="entry name" value="TENSIN"/>
    <property type="match status" value="1"/>
</dbReference>
<feature type="compositionally biased region" description="Low complexity" evidence="4">
    <location>
        <begin position="559"/>
        <end position="582"/>
    </location>
</feature>
<feature type="compositionally biased region" description="Low complexity" evidence="4">
    <location>
        <begin position="234"/>
        <end position="253"/>
    </location>
</feature>
<evidence type="ECO:0000256" key="4">
    <source>
        <dbReference type="SAM" id="MobiDB-lite"/>
    </source>
</evidence>
<feature type="region of interest" description="Disordered" evidence="4">
    <location>
        <begin position="643"/>
        <end position="665"/>
    </location>
</feature>
<dbReference type="InterPro" id="IPR013625">
    <property type="entry name" value="PTB"/>
</dbReference>
<dbReference type="AlphaFoldDB" id="A0A1I8NGN7"/>
<dbReference type="SUPFAM" id="SSF55550">
    <property type="entry name" value="SH2 domain"/>
    <property type="match status" value="1"/>
</dbReference>
<comment type="similarity">
    <text evidence="1">Belongs to the PTEN phosphatase protein family.</text>
</comment>
<feature type="region of interest" description="Disordered" evidence="4">
    <location>
        <begin position="557"/>
        <end position="585"/>
    </location>
</feature>
<proteinExistence type="inferred from homology"/>
<feature type="compositionally biased region" description="Low complexity" evidence="4">
    <location>
        <begin position="87"/>
        <end position="111"/>
    </location>
</feature>
<dbReference type="Gene3D" id="3.30.505.10">
    <property type="entry name" value="SH2 domain"/>
    <property type="match status" value="1"/>
</dbReference>
<dbReference type="VEuPathDB" id="VectorBase:MDOMA2_013689"/>
<dbReference type="SUPFAM" id="SSF50729">
    <property type="entry name" value="PH domain-like"/>
    <property type="match status" value="1"/>
</dbReference>
<accession>A0A1I8NGN7</accession>
<dbReference type="KEGG" id="mde:101900252"/>
<organism evidence="6">
    <name type="scientific">Musca domestica</name>
    <name type="common">House fly</name>
    <dbReference type="NCBI Taxonomy" id="7370"/>
    <lineage>
        <taxon>Eukaryota</taxon>
        <taxon>Metazoa</taxon>
        <taxon>Ecdysozoa</taxon>
        <taxon>Arthropoda</taxon>
        <taxon>Hexapoda</taxon>
        <taxon>Insecta</taxon>
        <taxon>Pterygota</taxon>
        <taxon>Neoptera</taxon>
        <taxon>Endopterygota</taxon>
        <taxon>Diptera</taxon>
        <taxon>Brachycera</taxon>
        <taxon>Muscomorpha</taxon>
        <taxon>Muscoidea</taxon>
        <taxon>Muscidae</taxon>
        <taxon>Musca</taxon>
    </lineage>
</organism>
<dbReference type="STRING" id="7370.A0A1I8NGN7"/>
<feature type="region of interest" description="Disordered" evidence="4">
    <location>
        <begin position="231"/>
        <end position="253"/>
    </location>
</feature>
<feature type="domain" description="SH2" evidence="5">
    <location>
        <begin position="817"/>
        <end position="922"/>
    </location>
</feature>
<dbReference type="InterPro" id="IPR051484">
    <property type="entry name" value="Tensin_PTEN_phosphatase"/>
</dbReference>
<dbReference type="SMART" id="SM00462">
    <property type="entry name" value="PTB"/>
    <property type="match status" value="1"/>
</dbReference>
<dbReference type="InterPro" id="IPR036860">
    <property type="entry name" value="SH2_dom_sf"/>
</dbReference>